<comment type="caution">
    <text evidence="2">The sequence shown here is derived from an EMBL/GenBank/DDBJ whole genome shotgun (WGS) entry which is preliminary data.</text>
</comment>
<evidence type="ECO:0000313" key="2">
    <source>
        <dbReference type="EMBL" id="MPM02940.1"/>
    </source>
</evidence>
<gene>
    <name evidence="2" type="ORF">SDC9_49199</name>
</gene>
<proteinExistence type="predicted"/>
<reference evidence="2" key="1">
    <citation type="submission" date="2019-08" db="EMBL/GenBank/DDBJ databases">
        <authorList>
            <person name="Kucharzyk K."/>
            <person name="Murdoch R.W."/>
            <person name="Higgins S."/>
            <person name="Loffler F."/>
        </authorList>
    </citation>
    <scope>NUCLEOTIDE SEQUENCE</scope>
</reference>
<evidence type="ECO:0000259" key="1">
    <source>
        <dbReference type="Pfam" id="PF08241"/>
    </source>
</evidence>
<dbReference type="Pfam" id="PF08241">
    <property type="entry name" value="Methyltransf_11"/>
    <property type="match status" value="1"/>
</dbReference>
<name>A0A644WGQ9_9ZZZZ</name>
<dbReference type="Gene3D" id="3.40.50.150">
    <property type="entry name" value="Vaccinia Virus protein VP39"/>
    <property type="match status" value="1"/>
</dbReference>
<dbReference type="EMBL" id="VSSQ01000910">
    <property type="protein sequence ID" value="MPM02940.1"/>
    <property type="molecule type" value="Genomic_DNA"/>
</dbReference>
<dbReference type="SUPFAM" id="SSF53335">
    <property type="entry name" value="S-adenosyl-L-methionine-dependent methyltransferases"/>
    <property type="match status" value="1"/>
</dbReference>
<dbReference type="InterPro" id="IPR013216">
    <property type="entry name" value="Methyltransf_11"/>
</dbReference>
<organism evidence="2">
    <name type="scientific">bioreactor metagenome</name>
    <dbReference type="NCBI Taxonomy" id="1076179"/>
    <lineage>
        <taxon>unclassified sequences</taxon>
        <taxon>metagenomes</taxon>
        <taxon>ecological metagenomes</taxon>
    </lineage>
</organism>
<accession>A0A644WGQ9</accession>
<dbReference type="GO" id="GO:0008757">
    <property type="term" value="F:S-adenosylmethionine-dependent methyltransferase activity"/>
    <property type="evidence" value="ECO:0007669"/>
    <property type="project" value="InterPro"/>
</dbReference>
<dbReference type="InterPro" id="IPR029063">
    <property type="entry name" value="SAM-dependent_MTases_sf"/>
</dbReference>
<feature type="domain" description="Methyltransferase type 11" evidence="1">
    <location>
        <begin position="143"/>
        <end position="184"/>
    </location>
</feature>
<protein>
    <recommendedName>
        <fullName evidence="1">Methyltransferase type 11 domain-containing protein</fullName>
    </recommendedName>
</protein>
<sequence>MEQIHIHPMKKLLLLILLFPLLCSCSLYYRAIHKSIEGRMGHSSHCLVYSEKDSAIIRDIFNYGIRIGINENDSALSIGAGSGCREFVLSMFTDYVTFYLEDIDTSCITTKRTIEIYLPHYESLRGKPITNKFITTGGTERTLNIGNSKVNKVIIFNVYHHFTDDMAVMSECYRVLVSGGQMIISEHVLKRNRKSYKFCDYGGTYKSEENFIRDVEAAGFRLDTVIRIGKYYRDFFFSK</sequence>
<dbReference type="AlphaFoldDB" id="A0A644WGQ9"/>